<proteinExistence type="predicted"/>
<evidence type="ECO:0000313" key="1">
    <source>
        <dbReference type="EMBL" id="RMC08299.1"/>
    </source>
</evidence>
<accession>A0A3M0K511</accession>
<dbReference type="Proteomes" id="UP000269221">
    <property type="component" value="Unassembled WGS sequence"/>
</dbReference>
<sequence>MSAGTIWAWMPMEECVQCCTTQPGLISPSFLILSAKICGVSGEENAAKLPEAVLKKCFISLAFQGIVPIRPKPVMRQALLYYKEKGSRKIYRAIVMSHGMVEQGFGVFVNHQHKRRFVCPVAVELSIDEVAATLLD</sequence>
<organism evidence="1 2">
    <name type="scientific">Hirundo rustica rustica</name>
    <dbReference type="NCBI Taxonomy" id="333673"/>
    <lineage>
        <taxon>Eukaryota</taxon>
        <taxon>Metazoa</taxon>
        <taxon>Chordata</taxon>
        <taxon>Craniata</taxon>
        <taxon>Vertebrata</taxon>
        <taxon>Euteleostomi</taxon>
        <taxon>Archelosauria</taxon>
        <taxon>Archosauria</taxon>
        <taxon>Dinosauria</taxon>
        <taxon>Saurischia</taxon>
        <taxon>Theropoda</taxon>
        <taxon>Coelurosauria</taxon>
        <taxon>Aves</taxon>
        <taxon>Neognathae</taxon>
        <taxon>Neoaves</taxon>
        <taxon>Telluraves</taxon>
        <taxon>Australaves</taxon>
        <taxon>Passeriformes</taxon>
        <taxon>Sylvioidea</taxon>
        <taxon>Hirundinidae</taxon>
        <taxon>Hirundo</taxon>
    </lineage>
</organism>
<dbReference type="EMBL" id="QRBI01000117">
    <property type="protein sequence ID" value="RMC08299.1"/>
    <property type="molecule type" value="Genomic_DNA"/>
</dbReference>
<comment type="caution">
    <text evidence="1">The sequence shown here is derived from an EMBL/GenBank/DDBJ whole genome shotgun (WGS) entry which is preliminary data.</text>
</comment>
<keyword evidence="2" id="KW-1185">Reference proteome</keyword>
<name>A0A3M0K511_HIRRU</name>
<dbReference type="AlphaFoldDB" id="A0A3M0K511"/>
<gene>
    <name evidence="1" type="ORF">DUI87_14540</name>
</gene>
<protein>
    <submittedName>
        <fullName evidence="1">Uncharacterized protein</fullName>
    </submittedName>
</protein>
<reference evidence="1 2" key="1">
    <citation type="submission" date="2018-07" db="EMBL/GenBank/DDBJ databases">
        <title>A high quality draft genome assembly of the barn swallow (H. rustica rustica).</title>
        <authorList>
            <person name="Formenti G."/>
            <person name="Chiara M."/>
            <person name="Poveda L."/>
            <person name="Francoijs K.-J."/>
            <person name="Bonisoli-Alquati A."/>
            <person name="Canova L."/>
            <person name="Gianfranceschi L."/>
            <person name="Horner D.S."/>
            <person name="Saino N."/>
        </authorList>
    </citation>
    <scope>NUCLEOTIDE SEQUENCE [LARGE SCALE GENOMIC DNA]</scope>
    <source>
        <strain evidence="1">Chelidonia</strain>
        <tissue evidence="1">Blood</tissue>
    </source>
</reference>
<evidence type="ECO:0000313" key="2">
    <source>
        <dbReference type="Proteomes" id="UP000269221"/>
    </source>
</evidence>